<comment type="caution">
    <text evidence="1">The sequence shown here is derived from an EMBL/GenBank/DDBJ whole genome shotgun (WGS) entry which is preliminary data.</text>
</comment>
<proteinExistence type="predicted"/>
<dbReference type="EMBL" id="JAWZYT010006109">
    <property type="protein sequence ID" value="KAK4288833.1"/>
    <property type="molecule type" value="Genomic_DNA"/>
</dbReference>
<gene>
    <name evidence="1" type="ORF">Pmani_038171</name>
</gene>
<evidence type="ECO:0000313" key="1">
    <source>
        <dbReference type="EMBL" id="KAK4288833.1"/>
    </source>
</evidence>
<dbReference type="Proteomes" id="UP001292094">
    <property type="component" value="Unassembled WGS sequence"/>
</dbReference>
<accession>A0AAE1NFT7</accession>
<organism evidence="1 2">
    <name type="scientific">Petrolisthes manimaculis</name>
    <dbReference type="NCBI Taxonomy" id="1843537"/>
    <lineage>
        <taxon>Eukaryota</taxon>
        <taxon>Metazoa</taxon>
        <taxon>Ecdysozoa</taxon>
        <taxon>Arthropoda</taxon>
        <taxon>Crustacea</taxon>
        <taxon>Multicrustacea</taxon>
        <taxon>Malacostraca</taxon>
        <taxon>Eumalacostraca</taxon>
        <taxon>Eucarida</taxon>
        <taxon>Decapoda</taxon>
        <taxon>Pleocyemata</taxon>
        <taxon>Anomura</taxon>
        <taxon>Galatheoidea</taxon>
        <taxon>Porcellanidae</taxon>
        <taxon>Petrolisthes</taxon>
    </lineage>
</organism>
<protein>
    <submittedName>
        <fullName evidence="1">Uncharacterized protein</fullName>
    </submittedName>
</protein>
<reference evidence="1" key="1">
    <citation type="submission" date="2023-11" db="EMBL/GenBank/DDBJ databases">
        <title>Genome assemblies of two species of porcelain crab, Petrolisthes cinctipes and Petrolisthes manimaculis (Anomura: Porcellanidae).</title>
        <authorList>
            <person name="Angst P."/>
        </authorList>
    </citation>
    <scope>NUCLEOTIDE SEQUENCE</scope>
    <source>
        <strain evidence="1">PB745_02</strain>
        <tissue evidence="1">Gill</tissue>
    </source>
</reference>
<name>A0AAE1NFT7_9EUCA</name>
<evidence type="ECO:0000313" key="2">
    <source>
        <dbReference type="Proteomes" id="UP001292094"/>
    </source>
</evidence>
<feature type="non-terminal residue" evidence="1">
    <location>
        <position position="9"/>
    </location>
</feature>
<keyword evidence="2" id="KW-1185">Reference proteome</keyword>
<sequence>NRIGVGLSA</sequence>